<dbReference type="CDD" id="cd21856">
    <property type="entry name" value="Plk4BD_Cep192"/>
    <property type="match status" value="1"/>
</dbReference>
<reference evidence="10" key="1">
    <citation type="journal article" date="2010" name="Science">
        <title>The genome of the Western clawed frog Xenopus tropicalis.</title>
        <authorList>
            <person name="Hellsten U."/>
            <person name="Harland R.M."/>
            <person name="Gilchrist M.J."/>
            <person name="Hendrix D."/>
            <person name="Jurka J."/>
            <person name="Kapitonov V."/>
            <person name="Ovcharenko I."/>
            <person name="Putnam N.H."/>
            <person name="Shu S."/>
            <person name="Taher L."/>
            <person name="Blitz I.L."/>
            <person name="Blumberg B."/>
            <person name="Dichmann D.S."/>
            <person name="Dubchak I."/>
            <person name="Amaya E."/>
            <person name="Detter J.C."/>
            <person name="Fletcher R."/>
            <person name="Gerhard D.S."/>
            <person name="Goodstein D."/>
            <person name="Graves T."/>
            <person name="Grigoriev I.V."/>
            <person name="Grimwood J."/>
            <person name="Kawashima T."/>
            <person name="Lindquist E."/>
            <person name="Lucas S.M."/>
            <person name="Mead P.E."/>
            <person name="Mitros T."/>
            <person name="Ogino H."/>
            <person name="Ohta Y."/>
            <person name="Poliakov A.V."/>
            <person name="Pollet N."/>
            <person name="Robert J."/>
            <person name="Salamov A."/>
            <person name="Sater A.K."/>
            <person name="Schmutz J."/>
            <person name="Terry A."/>
            <person name="Vize P.D."/>
            <person name="Warren W.C."/>
            <person name="Wells D."/>
            <person name="Wills A."/>
            <person name="Wilson R.K."/>
            <person name="Zimmerman L.B."/>
            <person name="Zorn A.M."/>
            <person name="Grainger R."/>
            <person name="Grammer T."/>
            <person name="Khokha M.K."/>
            <person name="Richardson P.M."/>
            <person name="Rokhsar D.S."/>
        </authorList>
    </citation>
    <scope>NUCLEOTIDE SEQUENCE [LARGE SCALE GENOMIC DNA]</scope>
    <source>
        <strain evidence="10">Nigerian</strain>
    </source>
</reference>
<dbReference type="Gene3D" id="2.60.40.10">
    <property type="entry name" value="Immunoglobulins"/>
    <property type="match status" value="3"/>
</dbReference>
<dbReference type="PANTHER" id="PTHR16029:SF11">
    <property type="entry name" value="CENTROSOMAL PROTEIN OF 192 KDA"/>
    <property type="match status" value="1"/>
</dbReference>
<dbReference type="InterPro" id="IPR054090">
    <property type="entry name" value="Cep192_Spd-2-like_dom"/>
</dbReference>
<dbReference type="InterPro" id="IPR057662">
    <property type="entry name" value="CEP192_Aurora-A_bind"/>
</dbReference>
<dbReference type="Pfam" id="PF22067">
    <property type="entry name" value="Cep192_D3"/>
    <property type="match status" value="1"/>
</dbReference>
<feature type="region of interest" description="Disordered" evidence="1">
    <location>
        <begin position="1266"/>
        <end position="1291"/>
    </location>
</feature>
<feature type="compositionally biased region" description="Basic and acidic residues" evidence="1">
    <location>
        <begin position="350"/>
        <end position="364"/>
    </location>
</feature>
<dbReference type="Pfam" id="PF25763">
    <property type="entry name" value="Aurora-A_bind_CEP192"/>
    <property type="match status" value="1"/>
</dbReference>
<evidence type="ECO:0000259" key="9">
    <source>
        <dbReference type="Pfam" id="PF22076"/>
    </source>
</evidence>
<dbReference type="InterPro" id="IPR039103">
    <property type="entry name" value="Spd-2/CEP192"/>
</dbReference>
<dbReference type="InterPro" id="IPR054086">
    <property type="entry name" value="Cep192-like_D2"/>
</dbReference>
<feature type="domain" description="Cep192-like" evidence="6">
    <location>
        <begin position="1775"/>
        <end position="1871"/>
    </location>
</feature>
<evidence type="ECO:0000259" key="6">
    <source>
        <dbReference type="Pfam" id="PF22067"/>
    </source>
</evidence>
<feature type="domain" description="Cep192-like" evidence="8">
    <location>
        <begin position="2013"/>
        <end position="2190"/>
    </location>
</feature>
<sequence length="2651" mass="290643">MQSKRPFCVTCTMTERFLKIEDETFPSFLGESLNSNSGGALENCTFTSNLGLPVAASTVTKARTGFDWPSDAQESYLETDKLQDTLLHLTHSGGDSQRKFILSFKDELEQFSNITGHNIQTAKLSESDTKARTSNAEDTHKDVSTTCTLPRTNQIGKAFKLTHANLHAMKENEDLLKDELGKSLTSFLENEKLLSIASLEGSSSDDVDDEFYDDQLEAYFKKLLPHGMQRGVIEGQEITEPKRLSYAALSSSDIRPCKQDSDNLQFLEDYEEAFQMLDVRLAAAGMDSAPASDDEDVEHELEKAALQHLQREQFLVSASRHCIGEQNRPSFRPGLEGGSSDEEMIPTQSRDSDLHCRQSAEGHGLDSPSLAAASDKPEFGDGSSGSDDSQKNLQTSQIRGPVLWNTDLVARNVAGQDDRRSFQPSQIEQMEDRIDPVGKGATLKDGKTTSNSPEGNFNMESKDSSAMMPSLDAEPKLDSLYFRNDSMNSIRLSTLSKDDGRDSVDLCQKFSSNQVAFVPPISFSEMQRISTDSSKAPNSIADTYLSPSYQKDCPDYSTALQPVQDQPFSWSFGPSGNDADSTSLPHSIVYQNEEGKWVTDLAYYKPFDHEHGASIMVPECSAVKDEDFIVGTDALAMIQEDQKVFEEEHKFMQEEKMDFDSSSHNMADTSWKVQTSTNVLLKTSPETLEDASYLRLSLGEFFGQRSEALGCLGGGQDVKRPSFGYHIISPEKQEPVALLRKSDVSRNSELEDTIKFYDNTLTKEDLECLPDDQKLASATFDVRSPKSKADVVRAANAKLKNSNSTSEELGSVKVNVCEEKPEETSDMLLSISTIATAIANASCSADPKQLAAMIMALSNKNKTNKLPLVSLEPSVNNQMLTSTDEKSNASDSIDMERYLKVTKVNGRESNPDRPLNSLTDFSLDMSLRCKQTLLDSFKDHSNITDLQKQDLRRPDSESQGNQSLQPLMASDKANNIRSESSSTFTSTFGTLHSESKIEMIKPSPISNLNQNAFRASENGRENNGNSSKDKEKDEPNCKPNILQSKEQMLFTSTMKEGGQVPHRMQKQNDIKSLPNSTKISKSPRSSGSFLSTARCHSGAKESKKICAVASQKHVSFQPSDDGSVKSTDAKAFPDHHALPGLEDEQFSFRPSTCPLIHSSPSQDSLKISSDQSSSLSPCAAGTVQRVDNVALSPESSCLSPSLSRLTYISVTENTVQNVTVSPDNQSNNTIELSTTIVRSSPTPLEMQNIQKDKLSWQQQKCKVLGESPQKQKNQSGLFSTDSKFNGKTENPLKQDTRLESAGHIVTYDRMSAVNSGLPSDPSNYFSAAPIQPDSLTMLPGSMLSNYSVVQSLSNKQFAPVSGFKPVAPSTEVQKLPTAVPGLLNGQLISTAQIAPQYLESVTGVRNAAIPQYRLGSSAVYGHHIGYPSSAGQALQLQNAVSGIPLNTNTGPGLLGTLPVANHQTSIGQKVVIPSELYPLASVGTNDIPQWNARMSSDFGQVLVPSELTFPSACCVGIAAQASLNIFNPNERWLQVNIGILSVAVNGEKVDIAAYQCLVFKNKTIIGPRAAEDLKILFLPQRAGLFQCVLSVSSWPVSADAETIRRSEAVAAKVFLTAVSENPYIEVETGKTGCLDFGDVAIGSWKTLPLKIINRTHATLPVRLIISANATAWRCFTFAKDPASLTAEYSHVDIMAKMSSPSVISHVMHASYDGQDPEPLIIWVVFHAPQTFSSAGTLGPAEEFMARVDVEVDSPGPACILKSVPLRARAGCARIHAPKDLQTIQLFSSVGSTAKQLLPLKNAGNIAVHLKIRSSNSNSSFSVDPEELFLMPGEEQVMTINFTPQISNSEKSILKITVQPSGPQYEVTVIGETEKMNSRNPPPLTSADVPPILSNKQFVAWGGVSLGRAVQQKLILRNTSTSSSQYLRLLIRGQDQDCFQLQSTFGTEERLTNNRELSIRPKEDSNIYLMFSPTHVGCMLAKLEIKQSGIKSSQPGIKFTIPLSGYGGTSNLIIEDLKKLSESYMVKLCGISSGQVSKVSFCIRNTGSRAAYVKAVCFADFHTSVTMDSNVMNVYPEKFVLKERSQETITVSLRATKREESLCQTSTALIATVCLFCGDEVARQQFRRALLHKPEIAQKVISENMLLKNTRFDEEFPGEQQTSEVYDLPQRPNDIQLFFANTHKMVISVVGNVVETSTSGEYQTSSNRMGASAIANVERNLGNTSLDVLPVKGPQGSHFAKEPAQDSVSSEDTWSVQPESLFLTAPAVSGVLGTGHIKFQNTSARLLRFDLSWPAHCLTITPQHGSVEPKSHVIILVSPNPSLGLKQTLLPWNGQIYVHCDRVQKCIKVQISEESTLSTSNSTTKPCAVLSPHPETPVHIAKPFTNSPSTKVEIKNRTLMFPKTAAGESSETFLDIENPGDEDIKWLLSSFAPPYVKGVYQSGEVYRATYTAFRCSRVSGMLAAQDKLKVAIQFFPRDKGDYAQFWDLECHPVSLPHLKHKVRFQLCGECARDEMLSEKSSAASLIKTEVPVKPRRRSGSEASTLKAVHDAANRGVYASEELYTFPPTFVGESSTLKVNLQNNSFTTYMLKFVSPKEPFHLKHSKYSLRAHHYINLPVKFKPNSAGRYEGILDIQTDAGNISIQLVGEALAK</sequence>
<evidence type="ECO:0000259" key="2">
    <source>
        <dbReference type="Pfam" id="PF22060"/>
    </source>
</evidence>
<feature type="domain" description="Cep192-like" evidence="3">
    <location>
        <begin position="1621"/>
        <end position="1772"/>
    </location>
</feature>
<dbReference type="Pfam" id="PF22074">
    <property type="entry name" value="Cep192_D5"/>
    <property type="match status" value="1"/>
</dbReference>
<evidence type="ECO:0000259" key="8">
    <source>
        <dbReference type="Pfam" id="PF22074"/>
    </source>
</evidence>
<feature type="domain" description="Cep192-like" evidence="4">
    <location>
        <begin position="2386"/>
        <end position="2509"/>
    </location>
</feature>
<feature type="compositionally biased region" description="Basic and acidic residues" evidence="1">
    <location>
        <begin position="1027"/>
        <end position="1036"/>
    </location>
</feature>
<dbReference type="Bgee" id="ENSXETG00000019662">
    <property type="expression patterns" value="Expressed in egg cell and 14 other cell types or tissues"/>
</dbReference>
<dbReference type="GO" id="GO:0071539">
    <property type="term" value="P:protein localization to centrosome"/>
    <property type="evidence" value="ECO:0007669"/>
    <property type="project" value="InterPro"/>
</dbReference>
<dbReference type="InterPro" id="IPR057665">
    <property type="entry name" value="CEP192_PLK4_bind"/>
</dbReference>
<dbReference type="InParanoid" id="A0A6I8SN06"/>
<feature type="region of interest" description="Disordered" evidence="1">
    <location>
        <begin position="1015"/>
        <end position="1038"/>
    </location>
</feature>
<feature type="domain" description="Cep192-like" evidence="2">
    <location>
        <begin position="1498"/>
        <end position="1618"/>
    </location>
</feature>
<dbReference type="PANTHER" id="PTHR16029">
    <property type="entry name" value="CENTROSOMAL PROTEIN OF 192 KDA"/>
    <property type="match status" value="1"/>
</dbReference>
<dbReference type="Pfam" id="PF22076">
    <property type="entry name" value="Cep192_D6"/>
    <property type="match status" value="1"/>
</dbReference>
<feature type="compositionally biased region" description="Polar residues" evidence="1">
    <location>
        <begin position="448"/>
        <end position="459"/>
    </location>
</feature>
<feature type="compositionally biased region" description="Basic and acidic residues" evidence="1">
    <location>
        <begin position="945"/>
        <end position="956"/>
    </location>
</feature>
<dbReference type="Pfam" id="PF25765">
    <property type="entry name" value="PLK4_bind_CEP192"/>
    <property type="match status" value="1"/>
</dbReference>
<dbReference type="InterPro" id="IPR054091">
    <property type="entry name" value="Cep192-like_D5"/>
</dbReference>
<dbReference type="Pfam" id="PF22064">
    <property type="entry name" value="Cep192_D2"/>
    <property type="match status" value="1"/>
</dbReference>
<organism evidence="10">
    <name type="scientific">Xenopus tropicalis</name>
    <name type="common">Western clawed frog</name>
    <name type="synonym">Silurana tropicalis</name>
    <dbReference type="NCBI Taxonomy" id="8364"/>
    <lineage>
        <taxon>Eukaryota</taxon>
        <taxon>Metazoa</taxon>
        <taxon>Chordata</taxon>
        <taxon>Craniata</taxon>
        <taxon>Vertebrata</taxon>
        <taxon>Euteleostomi</taxon>
        <taxon>Amphibia</taxon>
        <taxon>Batrachia</taxon>
        <taxon>Anura</taxon>
        <taxon>Pipoidea</taxon>
        <taxon>Pipidae</taxon>
        <taxon>Xenopodinae</taxon>
        <taxon>Xenopus</taxon>
        <taxon>Silurana</taxon>
    </lineage>
</organism>
<feature type="compositionally biased region" description="Basic and acidic residues" evidence="1">
    <location>
        <begin position="430"/>
        <end position="447"/>
    </location>
</feature>
<feature type="region of interest" description="Disordered" evidence="1">
    <location>
        <begin position="415"/>
        <end position="469"/>
    </location>
</feature>
<evidence type="ECO:0000259" key="3">
    <source>
        <dbReference type="Pfam" id="PF22064"/>
    </source>
</evidence>
<dbReference type="GeneTree" id="ENSGT00510000048187"/>
<evidence type="ECO:0000259" key="5">
    <source>
        <dbReference type="Pfam" id="PF22066"/>
    </source>
</evidence>
<name>A0A6I8SN06_XENTR</name>
<reference evidence="10" key="2">
    <citation type="submission" date="2020-05" db="UniProtKB">
        <authorList>
            <consortium name="Ensembl"/>
        </authorList>
    </citation>
    <scope>IDENTIFICATION</scope>
</reference>
<dbReference type="GO" id="GO:0090222">
    <property type="term" value="P:centrosome-templated microtubule nucleation"/>
    <property type="evidence" value="ECO:0007669"/>
    <property type="project" value="InterPro"/>
</dbReference>
<feature type="compositionally biased region" description="Polar residues" evidence="1">
    <location>
        <begin position="1268"/>
        <end position="1283"/>
    </location>
</feature>
<proteinExistence type="predicted"/>
<evidence type="ECO:0000256" key="1">
    <source>
        <dbReference type="SAM" id="MobiDB-lite"/>
    </source>
</evidence>
<accession>A0A6I8SN06</accession>
<dbReference type="Ensembl" id="ENSXETT00000068611">
    <property type="protein sequence ID" value="ENSXETP00000094560"/>
    <property type="gene ID" value="ENSXETG00000019662"/>
</dbReference>
<feature type="domain" description="Cep192-like" evidence="5">
    <location>
        <begin position="2551"/>
        <end position="2649"/>
    </location>
</feature>
<dbReference type="InterPro" id="IPR013783">
    <property type="entry name" value="Ig-like_fold"/>
</dbReference>
<feature type="compositionally biased region" description="Polar residues" evidence="1">
    <location>
        <begin position="1073"/>
        <end position="1091"/>
    </location>
</feature>
<feature type="region of interest" description="Disordered" evidence="1">
    <location>
        <begin position="325"/>
        <end position="399"/>
    </location>
</feature>
<dbReference type="FunCoup" id="A0A6I8SN06">
    <property type="interactions" value="2060"/>
</dbReference>
<dbReference type="InterPro" id="IPR054088">
    <property type="entry name" value="Cep192-like_D8"/>
</dbReference>
<evidence type="ECO:0000313" key="10">
    <source>
        <dbReference type="Ensembl" id="ENSXETP00000094560"/>
    </source>
</evidence>
<dbReference type="GO" id="GO:0051298">
    <property type="term" value="P:centrosome duplication"/>
    <property type="evidence" value="ECO:0007669"/>
    <property type="project" value="InterPro"/>
</dbReference>
<dbReference type="InterPro" id="IPR054092">
    <property type="entry name" value="Cep192-like_D6"/>
</dbReference>
<dbReference type="Pfam" id="PF22065">
    <property type="entry name" value="Cep192_D7"/>
    <property type="match status" value="1"/>
</dbReference>
<feature type="domain" description="Cep192/Spd-2-like" evidence="7">
    <location>
        <begin position="1889"/>
        <end position="2007"/>
    </location>
</feature>
<dbReference type="Pfam" id="PF22073">
    <property type="entry name" value="Cep192_D4"/>
    <property type="match status" value="1"/>
</dbReference>
<feature type="domain" description="Cep192-like" evidence="9">
    <location>
        <begin position="2250"/>
        <end position="2350"/>
    </location>
</feature>
<gene>
    <name evidence="10" type="primary">cep192</name>
</gene>
<dbReference type="InterPro" id="IPR054087">
    <property type="entry name" value="Cep192-like_D7"/>
</dbReference>
<protein>
    <submittedName>
        <fullName evidence="10">Centrosomal protein 192kDa</fullName>
    </submittedName>
</protein>
<dbReference type="Pfam" id="PF22066">
    <property type="entry name" value="Cep192_D8"/>
    <property type="match status" value="1"/>
</dbReference>
<dbReference type="Pfam" id="PF22060">
    <property type="entry name" value="Cep192_D1"/>
    <property type="match status" value="1"/>
</dbReference>
<feature type="region of interest" description="Disordered" evidence="1">
    <location>
        <begin position="1056"/>
        <end position="1092"/>
    </location>
</feature>
<dbReference type="InterPro" id="IPR054089">
    <property type="entry name" value="Cep192-like_D3"/>
</dbReference>
<dbReference type="InterPro" id="IPR054085">
    <property type="entry name" value="Cep192-like_D1"/>
</dbReference>
<feature type="region of interest" description="Disordered" evidence="1">
    <location>
        <begin position="945"/>
        <end position="987"/>
    </location>
</feature>
<evidence type="ECO:0000259" key="4">
    <source>
        <dbReference type="Pfam" id="PF22065"/>
    </source>
</evidence>
<evidence type="ECO:0000259" key="7">
    <source>
        <dbReference type="Pfam" id="PF22073"/>
    </source>
</evidence>